<feature type="transmembrane region" description="Helical" evidence="1">
    <location>
        <begin position="146"/>
        <end position="167"/>
    </location>
</feature>
<comment type="caution">
    <text evidence="3">The sequence shown here is derived from an EMBL/GenBank/DDBJ whole genome shotgun (WGS) entry which is preliminary data.</text>
</comment>
<dbReference type="InterPro" id="IPR045338">
    <property type="entry name" value="DUF6535"/>
</dbReference>
<feature type="domain" description="DUF6535" evidence="2">
    <location>
        <begin position="56"/>
        <end position="209"/>
    </location>
</feature>
<reference evidence="3 4" key="1">
    <citation type="journal article" date="2018" name="Evol. Lett.">
        <title>Horizontal gene cluster transfer increased hallucinogenic mushroom diversity.</title>
        <authorList>
            <person name="Reynolds H.T."/>
            <person name="Vijayakumar V."/>
            <person name="Gluck-Thaler E."/>
            <person name="Korotkin H.B."/>
            <person name="Matheny P.B."/>
            <person name="Slot J.C."/>
        </authorList>
    </citation>
    <scope>NUCLEOTIDE SEQUENCE [LARGE SCALE GENOMIC DNA]</scope>
    <source>
        <strain evidence="3 4">2631</strain>
    </source>
</reference>
<dbReference type="AlphaFoldDB" id="A0A409WPB9"/>
<accession>A0A409WPB9</accession>
<feature type="non-terminal residue" evidence="3">
    <location>
        <position position="1"/>
    </location>
</feature>
<sequence>AAVQSLNPNQNDRERLYEEFPNAQAEPNRAEGVPDGPKIWNIEDSLKYNPPDGDPWEILFDTLMKRDKMRCDAWKDEVCLFSAVVTALIVESYRPLQSDPNDIIINLLSHIATRIDGPLDSNPIVIPPVMQTLSPNASSVRVNASWFVSLVLSLITVLVGIIALQWLREHQSCSRSHLPGKYALGVIDFLNAIGNWAVVIPVTVVVCLLYSNFSFYQDCYAGSAESLRRLPISSNTLHGGLWSALSIRNMEAFSAFMDVDAKSSNPDH</sequence>
<keyword evidence="1" id="KW-1133">Transmembrane helix</keyword>
<organism evidence="3 4">
    <name type="scientific">Psilocybe cyanescens</name>
    <dbReference type="NCBI Taxonomy" id="93625"/>
    <lineage>
        <taxon>Eukaryota</taxon>
        <taxon>Fungi</taxon>
        <taxon>Dikarya</taxon>
        <taxon>Basidiomycota</taxon>
        <taxon>Agaricomycotina</taxon>
        <taxon>Agaricomycetes</taxon>
        <taxon>Agaricomycetidae</taxon>
        <taxon>Agaricales</taxon>
        <taxon>Agaricineae</taxon>
        <taxon>Strophariaceae</taxon>
        <taxon>Psilocybe</taxon>
    </lineage>
</organism>
<dbReference type="InParanoid" id="A0A409WPB9"/>
<evidence type="ECO:0000313" key="3">
    <source>
        <dbReference type="EMBL" id="PPQ80342.1"/>
    </source>
</evidence>
<dbReference type="EMBL" id="NHYD01003335">
    <property type="protein sequence ID" value="PPQ80342.1"/>
    <property type="molecule type" value="Genomic_DNA"/>
</dbReference>
<gene>
    <name evidence="3" type="ORF">CVT25_003625</name>
</gene>
<dbReference type="Proteomes" id="UP000283269">
    <property type="component" value="Unassembled WGS sequence"/>
</dbReference>
<protein>
    <recommendedName>
        <fullName evidence="2">DUF6535 domain-containing protein</fullName>
    </recommendedName>
</protein>
<feature type="transmembrane region" description="Helical" evidence="1">
    <location>
        <begin position="188"/>
        <end position="211"/>
    </location>
</feature>
<keyword evidence="1" id="KW-0472">Membrane</keyword>
<name>A0A409WPB9_PSICY</name>
<evidence type="ECO:0000256" key="1">
    <source>
        <dbReference type="SAM" id="Phobius"/>
    </source>
</evidence>
<proteinExistence type="predicted"/>
<evidence type="ECO:0000259" key="2">
    <source>
        <dbReference type="Pfam" id="PF20153"/>
    </source>
</evidence>
<keyword evidence="4" id="KW-1185">Reference proteome</keyword>
<dbReference type="Pfam" id="PF20153">
    <property type="entry name" value="DUF6535"/>
    <property type="match status" value="1"/>
</dbReference>
<keyword evidence="1" id="KW-0812">Transmembrane</keyword>
<evidence type="ECO:0000313" key="4">
    <source>
        <dbReference type="Proteomes" id="UP000283269"/>
    </source>
</evidence>
<dbReference type="OrthoDB" id="2756178at2759"/>